<gene>
    <name evidence="7" type="ORF">A2121_02715</name>
</gene>
<dbReference type="SUPFAM" id="SSF53098">
    <property type="entry name" value="Ribonuclease H-like"/>
    <property type="match status" value="1"/>
</dbReference>
<evidence type="ECO:0000256" key="5">
    <source>
        <dbReference type="HAMAP-Rule" id="MF_00651"/>
    </source>
</evidence>
<dbReference type="InterPro" id="IPR005227">
    <property type="entry name" value="YqgF"/>
</dbReference>
<proteinExistence type="inferred from homology"/>
<dbReference type="InterPro" id="IPR012337">
    <property type="entry name" value="RNaseH-like_sf"/>
</dbReference>
<dbReference type="EC" id="3.1.-.-" evidence="5"/>
<dbReference type="PANTHER" id="PTHR33317">
    <property type="entry name" value="POLYNUCLEOTIDYL TRANSFERASE, RIBONUCLEASE H-LIKE SUPERFAMILY PROTEIN"/>
    <property type="match status" value="1"/>
</dbReference>
<dbReference type="AlphaFoldDB" id="A0A1F6TKC4"/>
<dbReference type="GO" id="GO:0005829">
    <property type="term" value="C:cytosol"/>
    <property type="evidence" value="ECO:0007669"/>
    <property type="project" value="TreeGrafter"/>
</dbReference>
<dbReference type="GO" id="GO:0016788">
    <property type="term" value="F:hydrolase activity, acting on ester bonds"/>
    <property type="evidence" value="ECO:0007669"/>
    <property type="project" value="UniProtKB-UniRule"/>
</dbReference>
<feature type="domain" description="YqgF/RNase H-like" evidence="6">
    <location>
        <begin position="1"/>
        <end position="99"/>
    </location>
</feature>
<dbReference type="Gene3D" id="3.30.420.140">
    <property type="entry name" value="YqgF/RNase H-like domain"/>
    <property type="match status" value="1"/>
</dbReference>
<organism evidence="7 8">
    <name type="scientific">Candidatus Nomurabacteria bacterium GWB1_40_6</name>
    <dbReference type="NCBI Taxonomy" id="1801727"/>
    <lineage>
        <taxon>Bacteria</taxon>
        <taxon>Candidatus Nomuraibacteriota</taxon>
    </lineage>
</organism>
<dbReference type="InterPro" id="IPR006641">
    <property type="entry name" value="YqgF/RNaseH-like_dom"/>
</dbReference>
<protein>
    <recommendedName>
        <fullName evidence="5">Putative pre-16S rRNA nuclease</fullName>
        <ecNumber evidence="5">3.1.-.-</ecNumber>
    </recommendedName>
</protein>
<keyword evidence="2 5" id="KW-0690">Ribosome biogenesis</keyword>
<accession>A0A1F6TKC4</accession>
<dbReference type="NCBIfam" id="TIGR00250">
    <property type="entry name" value="RNAse_H_YqgF"/>
    <property type="match status" value="1"/>
</dbReference>
<dbReference type="EMBL" id="MFTD01000044">
    <property type="protein sequence ID" value="OGI45600.1"/>
    <property type="molecule type" value="Genomic_DNA"/>
</dbReference>
<dbReference type="CDD" id="cd16964">
    <property type="entry name" value="YqgF"/>
    <property type="match status" value="1"/>
</dbReference>
<dbReference type="InterPro" id="IPR037027">
    <property type="entry name" value="YqgF/RNaseH-like_dom_sf"/>
</dbReference>
<sequence length="129" mass="14323">MKHLGIDFGSKRIGIAISDEANGFAFPLLVLDNSGDFVGEIIKICEENKVAELVVGKSLDFAQKDNEIMKEIIPFVEILKSRLNLPVHMHPEFLTSQEAERLQGKNDMHDASAAAIILKSYLDLKNNSL</sequence>
<evidence type="ECO:0000313" key="7">
    <source>
        <dbReference type="EMBL" id="OGI45600.1"/>
    </source>
</evidence>
<evidence type="ECO:0000259" key="6">
    <source>
        <dbReference type="SMART" id="SM00732"/>
    </source>
</evidence>
<comment type="function">
    <text evidence="5">Could be a nuclease involved in processing of the 5'-end of pre-16S rRNA.</text>
</comment>
<evidence type="ECO:0000256" key="4">
    <source>
        <dbReference type="ARBA" id="ARBA00022801"/>
    </source>
</evidence>
<dbReference type="GO" id="GO:0004518">
    <property type="term" value="F:nuclease activity"/>
    <property type="evidence" value="ECO:0007669"/>
    <property type="project" value="UniProtKB-KW"/>
</dbReference>
<keyword evidence="1 5" id="KW-0963">Cytoplasm</keyword>
<comment type="similarity">
    <text evidence="5">Belongs to the YqgF HJR family.</text>
</comment>
<dbReference type="Proteomes" id="UP000176484">
    <property type="component" value="Unassembled WGS sequence"/>
</dbReference>
<dbReference type="Pfam" id="PF03652">
    <property type="entry name" value="RuvX"/>
    <property type="match status" value="1"/>
</dbReference>
<evidence type="ECO:0000256" key="3">
    <source>
        <dbReference type="ARBA" id="ARBA00022722"/>
    </source>
</evidence>
<dbReference type="SMART" id="SM00732">
    <property type="entry name" value="YqgFc"/>
    <property type="match status" value="1"/>
</dbReference>
<keyword evidence="4 5" id="KW-0378">Hydrolase</keyword>
<dbReference type="PANTHER" id="PTHR33317:SF4">
    <property type="entry name" value="POLYNUCLEOTIDYL TRANSFERASE, RIBONUCLEASE H-LIKE SUPERFAMILY PROTEIN"/>
    <property type="match status" value="1"/>
</dbReference>
<dbReference type="GO" id="GO:0000967">
    <property type="term" value="P:rRNA 5'-end processing"/>
    <property type="evidence" value="ECO:0007669"/>
    <property type="project" value="UniProtKB-UniRule"/>
</dbReference>
<evidence type="ECO:0000256" key="2">
    <source>
        <dbReference type="ARBA" id="ARBA00022517"/>
    </source>
</evidence>
<keyword evidence="3 5" id="KW-0540">Nuclease</keyword>
<evidence type="ECO:0000256" key="1">
    <source>
        <dbReference type="ARBA" id="ARBA00022490"/>
    </source>
</evidence>
<name>A0A1F6TKC4_9BACT</name>
<comment type="caution">
    <text evidence="7">The sequence shown here is derived from an EMBL/GenBank/DDBJ whole genome shotgun (WGS) entry which is preliminary data.</text>
</comment>
<evidence type="ECO:0000313" key="8">
    <source>
        <dbReference type="Proteomes" id="UP000176484"/>
    </source>
</evidence>
<comment type="subcellular location">
    <subcellularLocation>
        <location evidence="5">Cytoplasm</location>
    </subcellularLocation>
</comment>
<reference evidence="7 8" key="1">
    <citation type="journal article" date="2016" name="Nat. Commun.">
        <title>Thousands of microbial genomes shed light on interconnected biogeochemical processes in an aquifer system.</title>
        <authorList>
            <person name="Anantharaman K."/>
            <person name="Brown C.T."/>
            <person name="Hug L.A."/>
            <person name="Sharon I."/>
            <person name="Castelle C.J."/>
            <person name="Probst A.J."/>
            <person name="Thomas B.C."/>
            <person name="Singh A."/>
            <person name="Wilkins M.J."/>
            <person name="Karaoz U."/>
            <person name="Brodie E.L."/>
            <person name="Williams K.H."/>
            <person name="Hubbard S.S."/>
            <person name="Banfield J.F."/>
        </authorList>
    </citation>
    <scope>NUCLEOTIDE SEQUENCE [LARGE SCALE GENOMIC DNA]</scope>
</reference>
<dbReference type="HAMAP" id="MF_00651">
    <property type="entry name" value="Nuclease_YqgF"/>
    <property type="match status" value="1"/>
</dbReference>